<sequence>MPGPTRDLNIMTRRGRANATVTVLSPGQAALTITKADPLVIVCLDGSATLQTADTSITIGPGDVAELDEPVRTTGDGHLAVIRVETLAPAD</sequence>
<evidence type="ECO:0000313" key="1">
    <source>
        <dbReference type="EMBL" id="GAA1528427.1"/>
    </source>
</evidence>
<name>A0ABN2AX48_9ACTN</name>
<gene>
    <name evidence="1" type="ORF">GCM10009741_32830</name>
</gene>
<dbReference type="Proteomes" id="UP001500363">
    <property type="component" value="Unassembled WGS sequence"/>
</dbReference>
<comment type="caution">
    <text evidence="1">The sequence shown here is derived from an EMBL/GenBank/DDBJ whole genome shotgun (WGS) entry which is preliminary data.</text>
</comment>
<dbReference type="InterPro" id="IPR014710">
    <property type="entry name" value="RmlC-like_jellyroll"/>
</dbReference>
<evidence type="ECO:0000313" key="2">
    <source>
        <dbReference type="Proteomes" id="UP001500363"/>
    </source>
</evidence>
<accession>A0ABN2AX48</accession>
<proteinExistence type="predicted"/>
<dbReference type="InterPro" id="IPR011051">
    <property type="entry name" value="RmlC_Cupin_sf"/>
</dbReference>
<reference evidence="1 2" key="1">
    <citation type="journal article" date="2019" name="Int. J. Syst. Evol. Microbiol.">
        <title>The Global Catalogue of Microorganisms (GCM) 10K type strain sequencing project: providing services to taxonomists for standard genome sequencing and annotation.</title>
        <authorList>
            <consortium name="The Broad Institute Genomics Platform"/>
            <consortium name="The Broad Institute Genome Sequencing Center for Infectious Disease"/>
            <person name="Wu L."/>
            <person name="Ma J."/>
        </authorList>
    </citation>
    <scope>NUCLEOTIDE SEQUENCE [LARGE SCALE GENOMIC DNA]</scope>
    <source>
        <strain evidence="1 2">JCM 14303</strain>
    </source>
</reference>
<dbReference type="Pfam" id="PF05962">
    <property type="entry name" value="HutD"/>
    <property type="match status" value="1"/>
</dbReference>
<evidence type="ECO:0008006" key="3">
    <source>
        <dbReference type="Google" id="ProtNLM"/>
    </source>
</evidence>
<protein>
    <recommendedName>
        <fullName evidence="3">Quercetin 2,3-dioxygenase C-terminal cupin domain-containing protein</fullName>
    </recommendedName>
</protein>
<keyword evidence="2" id="KW-1185">Reference proteome</keyword>
<dbReference type="Gene3D" id="2.60.120.10">
    <property type="entry name" value="Jelly Rolls"/>
    <property type="match status" value="1"/>
</dbReference>
<organism evidence="1 2">
    <name type="scientific">Kribbella lupini</name>
    <dbReference type="NCBI Taxonomy" id="291602"/>
    <lineage>
        <taxon>Bacteria</taxon>
        <taxon>Bacillati</taxon>
        <taxon>Actinomycetota</taxon>
        <taxon>Actinomycetes</taxon>
        <taxon>Propionibacteriales</taxon>
        <taxon>Kribbellaceae</taxon>
        <taxon>Kribbella</taxon>
    </lineage>
</organism>
<dbReference type="SUPFAM" id="SSF51182">
    <property type="entry name" value="RmlC-like cupins"/>
    <property type="match status" value="1"/>
</dbReference>
<dbReference type="EMBL" id="BAAANC010000002">
    <property type="protein sequence ID" value="GAA1528427.1"/>
    <property type="molecule type" value="Genomic_DNA"/>
</dbReference>
<dbReference type="InterPro" id="IPR010282">
    <property type="entry name" value="Uncharacterised_HutD/Ves"/>
</dbReference>